<keyword evidence="5" id="KW-1185">Reference proteome</keyword>
<feature type="transmembrane region" description="Helical" evidence="1">
    <location>
        <begin position="79"/>
        <end position="98"/>
    </location>
</feature>
<dbReference type="EMBL" id="CP014352">
    <property type="protein sequence ID" value="AMS06073.1"/>
    <property type="molecule type" value="Genomic_DNA"/>
</dbReference>
<feature type="transmembrane region" description="Helical" evidence="1">
    <location>
        <begin position="40"/>
        <end position="59"/>
    </location>
</feature>
<evidence type="ECO:0000313" key="2">
    <source>
        <dbReference type="EMBL" id="AMS06073.1"/>
    </source>
</evidence>
<evidence type="ECO:0000313" key="3">
    <source>
        <dbReference type="EMBL" id="AOZ47537.1"/>
    </source>
</evidence>
<protein>
    <submittedName>
        <fullName evidence="2">Uncharacterized protein</fullName>
    </submittedName>
</protein>
<accession>A0AAC9ANW9</accession>
<reference evidence="3 5" key="1">
    <citation type="journal article" date="2016" name="Plant Dis.">
        <title>Improved production of propionic acid using genome shuffling.</title>
        <authorList>
            <person name="Luna-Flores C.H."/>
            <person name="Palfreyman R.W."/>
            <person name="Kromer J.O."/>
            <person name="Nielsen L.K."/>
            <person name="Marcellin E."/>
        </authorList>
    </citation>
    <scope>NUCLEOTIDE SEQUENCE [LARGE SCALE GENOMIC DNA]</scope>
    <source>
        <strain evidence="3 5">F3E8</strain>
    </source>
</reference>
<name>A0AAC9ANW9_9ACTN</name>
<reference evidence="2 4" key="2">
    <citation type="submission" date="2016-02" db="EMBL/GenBank/DDBJ databases">
        <title>Complete Genome Sequence of Propionibacterium acidipropionici ATCC 55737.</title>
        <authorList>
            <person name="Luna Flores C.H."/>
            <person name="Nielsen L.K."/>
            <person name="Marcellin E."/>
        </authorList>
    </citation>
    <scope>NUCLEOTIDE SEQUENCE [LARGE SCALE GENOMIC DNA]</scope>
    <source>
        <strain evidence="2 4">ATCC 55737</strain>
    </source>
</reference>
<proteinExistence type="predicted"/>
<dbReference type="EMBL" id="CP015970">
    <property type="protein sequence ID" value="AOZ47537.1"/>
    <property type="molecule type" value="Genomic_DNA"/>
</dbReference>
<evidence type="ECO:0000313" key="4">
    <source>
        <dbReference type="Proteomes" id="UP000075221"/>
    </source>
</evidence>
<keyword evidence="1" id="KW-1133">Transmembrane helix</keyword>
<dbReference type="Proteomes" id="UP000178666">
    <property type="component" value="Chromosome"/>
</dbReference>
<evidence type="ECO:0000256" key="1">
    <source>
        <dbReference type="SAM" id="Phobius"/>
    </source>
</evidence>
<evidence type="ECO:0000313" key="5">
    <source>
        <dbReference type="Proteomes" id="UP000178666"/>
    </source>
</evidence>
<gene>
    <name evidence="3" type="ORF">A8L58_13595</name>
    <name evidence="2" type="ORF">AXH35_12145</name>
</gene>
<feature type="transmembrane region" description="Helical" evidence="1">
    <location>
        <begin position="151"/>
        <end position="172"/>
    </location>
</feature>
<keyword evidence="1" id="KW-0812">Transmembrane</keyword>
<organism evidence="2 4">
    <name type="scientific">Acidipropionibacterium acidipropionici</name>
    <dbReference type="NCBI Taxonomy" id="1748"/>
    <lineage>
        <taxon>Bacteria</taxon>
        <taxon>Bacillati</taxon>
        <taxon>Actinomycetota</taxon>
        <taxon>Actinomycetes</taxon>
        <taxon>Propionibacteriales</taxon>
        <taxon>Propionibacteriaceae</taxon>
        <taxon>Acidipropionibacterium</taxon>
    </lineage>
</organism>
<dbReference type="Proteomes" id="UP000075221">
    <property type="component" value="Chromosome"/>
</dbReference>
<feature type="transmembrane region" description="Helical" evidence="1">
    <location>
        <begin position="105"/>
        <end position="125"/>
    </location>
</feature>
<keyword evidence="1" id="KW-0472">Membrane</keyword>
<dbReference type="AlphaFoldDB" id="A0AAC9ANW9"/>
<sequence>MPPTIGGLDGEYAVGSTSAAGVRLGGTQVRIIGGMDSTPLVSRRLSLVAALLPWLTVVVPTRTTRKDLAVEEFLLDEGSIGLLAMTLLFGVTAVLALVPAARRWWGWCAAGVSLASAVVLAVYTVPGQVNWDGVDSQGRPTGGVELILPDFGWGILVLAWAAMTAAAVIALVTRRRAASARASGQALK</sequence>